<reference evidence="1 2" key="1">
    <citation type="journal article" date="2019" name="Commun. Biol.">
        <title>The bagworm genome reveals a unique fibroin gene that provides high tensile strength.</title>
        <authorList>
            <person name="Kono N."/>
            <person name="Nakamura H."/>
            <person name="Ohtoshi R."/>
            <person name="Tomita M."/>
            <person name="Numata K."/>
            <person name="Arakawa K."/>
        </authorList>
    </citation>
    <scope>NUCLEOTIDE SEQUENCE [LARGE SCALE GENOMIC DNA]</scope>
</reference>
<protein>
    <submittedName>
        <fullName evidence="1">Enhancer of split m4 protein</fullName>
    </submittedName>
</protein>
<keyword evidence="2" id="KW-1185">Reference proteome</keyword>
<dbReference type="EMBL" id="BGZK01000234">
    <property type="protein sequence ID" value="GBP30537.1"/>
    <property type="molecule type" value="Genomic_DNA"/>
</dbReference>
<gene>
    <name evidence="1" type="primary">E(spl)m4-BFM</name>
    <name evidence="1" type="ORF">EVAR_94717_1</name>
</gene>
<dbReference type="GO" id="GO:0007219">
    <property type="term" value="P:Notch signaling pathway"/>
    <property type="evidence" value="ECO:0007669"/>
    <property type="project" value="InterPro"/>
</dbReference>
<dbReference type="PANTHER" id="PTHR12254">
    <property type="entry name" value="ENHANCER OF SPLIT MALPHA PROTEIN"/>
    <property type="match status" value="1"/>
</dbReference>
<sequence>MSVYANNEYIIASNNSMNENKHNAEKLKRNGLKALLKPLMRIIKKSTRRSPAKTCCGSTYEEEEQNRSNESLEKKLIAEMENCAPGTAIVVYEEDECSVRAVRSDRFYVPVHFARTEAGTFFWTSVSRADGDFATVHSYTERQPAEQQHPRYDRWVQA</sequence>
<comment type="caution">
    <text evidence="1">The sequence shown here is derived from an EMBL/GenBank/DDBJ whole genome shotgun (WGS) entry which is preliminary data.</text>
</comment>
<dbReference type="AlphaFoldDB" id="A0A4C1UWZ6"/>
<dbReference type="GO" id="GO:0007423">
    <property type="term" value="P:sensory organ development"/>
    <property type="evidence" value="ECO:0007669"/>
    <property type="project" value="InterPro"/>
</dbReference>
<name>A0A4C1UWZ6_EUMVA</name>
<evidence type="ECO:0000313" key="2">
    <source>
        <dbReference type="Proteomes" id="UP000299102"/>
    </source>
</evidence>
<dbReference type="PANTHER" id="PTHR12254:SF0">
    <property type="entry name" value="BARBU-RELATED"/>
    <property type="match status" value="1"/>
</dbReference>
<dbReference type="Proteomes" id="UP000299102">
    <property type="component" value="Unassembled WGS sequence"/>
</dbReference>
<organism evidence="1 2">
    <name type="scientific">Eumeta variegata</name>
    <name type="common">Bagworm moth</name>
    <name type="synonym">Eumeta japonica</name>
    <dbReference type="NCBI Taxonomy" id="151549"/>
    <lineage>
        <taxon>Eukaryota</taxon>
        <taxon>Metazoa</taxon>
        <taxon>Ecdysozoa</taxon>
        <taxon>Arthropoda</taxon>
        <taxon>Hexapoda</taxon>
        <taxon>Insecta</taxon>
        <taxon>Pterygota</taxon>
        <taxon>Neoptera</taxon>
        <taxon>Endopterygota</taxon>
        <taxon>Lepidoptera</taxon>
        <taxon>Glossata</taxon>
        <taxon>Ditrysia</taxon>
        <taxon>Tineoidea</taxon>
        <taxon>Psychidae</taxon>
        <taxon>Oiketicinae</taxon>
        <taxon>Eumeta</taxon>
    </lineage>
</organism>
<dbReference type="Pfam" id="PF15952">
    <property type="entry name" value="ESM4"/>
    <property type="match status" value="1"/>
</dbReference>
<proteinExistence type="predicted"/>
<dbReference type="OrthoDB" id="8190494at2759"/>
<dbReference type="InterPro" id="IPR029686">
    <property type="entry name" value="Malpha/m4/m2"/>
</dbReference>
<evidence type="ECO:0000313" key="1">
    <source>
        <dbReference type="EMBL" id="GBP30537.1"/>
    </source>
</evidence>
<accession>A0A4C1UWZ6</accession>